<reference evidence="22 23" key="1">
    <citation type="submission" date="2016-10" db="EMBL/GenBank/DDBJ databases">
        <authorList>
            <person name="de Groot N.N."/>
        </authorList>
    </citation>
    <scope>NUCLEOTIDE SEQUENCE [LARGE SCALE GENOMIC DNA]</scope>
    <source>
        <strain evidence="22 23">CGMCC 1.10228</strain>
    </source>
</reference>
<dbReference type="SUPFAM" id="SSF55874">
    <property type="entry name" value="ATPase domain of HSP90 chaperone/DNA topoisomerase II/histidine kinase"/>
    <property type="match status" value="1"/>
</dbReference>
<organism evidence="22 23">
    <name type="scientific">Vibrio xiamenensis</name>
    <dbReference type="NCBI Taxonomy" id="861298"/>
    <lineage>
        <taxon>Bacteria</taxon>
        <taxon>Pseudomonadati</taxon>
        <taxon>Pseudomonadota</taxon>
        <taxon>Gammaproteobacteria</taxon>
        <taxon>Vibrionales</taxon>
        <taxon>Vibrionaceae</taxon>
        <taxon>Vibrio</taxon>
    </lineage>
</organism>
<dbReference type="PRINTS" id="PR00344">
    <property type="entry name" value="BCTRLSENSOR"/>
</dbReference>
<evidence type="ECO:0000256" key="18">
    <source>
        <dbReference type="SAM" id="SignalP"/>
    </source>
</evidence>
<dbReference type="GO" id="GO:0005886">
    <property type="term" value="C:plasma membrane"/>
    <property type="evidence" value="ECO:0007669"/>
    <property type="project" value="UniProtKB-SubCell"/>
</dbReference>
<dbReference type="EC" id="2.7.13.3" evidence="3"/>
<dbReference type="InterPro" id="IPR005467">
    <property type="entry name" value="His_kinase_dom"/>
</dbReference>
<evidence type="ECO:0000256" key="3">
    <source>
        <dbReference type="ARBA" id="ARBA00012438"/>
    </source>
</evidence>
<dbReference type="SUPFAM" id="SSF53850">
    <property type="entry name" value="Periplasmic binding protein-like II"/>
    <property type="match status" value="2"/>
</dbReference>
<dbReference type="Pfam" id="PF00512">
    <property type="entry name" value="HisKA"/>
    <property type="match status" value="1"/>
</dbReference>
<dbReference type="Gene3D" id="3.40.50.2300">
    <property type="match status" value="1"/>
</dbReference>
<evidence type="ECO:0000256" key="11">
    <source>
        <dbReference type="ARBA" id="ARBA00022840"/>
    </source>
</evidence>
<comment type="subcellular location">
    <subcellularLocation>
        <location evidence="2">Cell inner membrane</location>
        <topology evidence="2">Multi-pass membrane protein</topology>
    </subcellularLocation>
</comment>
<dbReference type="GO" id="GO:0000155">
    <property type="term" value="F:phosphorelay sensor kinase activity"/>
    <property type="evidence" value="ECO:0007669"/>
    <property type="project" value="InterPro"/>
</dbReference>
<keyword evidence="13" id="KW-0902">Two-component regulatory system</keyword>
<evidence type="ECO:0000256" key="10">
    <source>
        <dbReference type="ARBA" id="ARBA00022801"/>
    </source>
</evidence>
<dbReference type="SMART" id="SM00073">
    <property type="entry name" value="HPT"/>
    <property type="match status" value="1"/>
</dbReference>
<evidence type="ECO:0000259" key="21">
    <source>
        <dbReference type="PROSITE" id="PS50894"/>
    </source>
</evidence>
<feature type="domain" description="Response regulatory" evidence="20">
    <location>
        <begin position="1010"/>
        <end position="1129"/>
    </location>
</feature>
<dbReference type="PROSITE" id="PS50110">
    <property type="entry name" value="RESPONSE_REGULATORY"/>
    <property type="match status" value="1"/>
</dbReference>
<dbReference type="PROSITE" id="PS50109">
    <property type="entry name" value="HIS_KIN"/>
    <property type="match status" value="1"/>
</dbReference>
<keyword evidence="12 17" id="KW-1133">Transmembrane helix</keyword>
<evidence type="ECO:0000256" key="7">
    <source>
        <dbReference type="ARBA" id="ARBA00022679"/>
    </source>
</evidence>
<comment type="catalytic activity">
    <reaction evidence="1">
        <text>ATP + protein L-histidine = ADP + protein N-phospho-L-histidine.</text>
        <dbReference type="EC" id="2.7.13.3"/>
    </reaction>
</comment>
<evidence type="ECO:0000256" key="6">
    <source>
        <dbReference type="ARBA" id="ARBA00022553"/>
    </source>
</evidence>
<evidence type="ECO:0000256" key="12">
    <source>
        <dbReference type="ARBA" id="ARBA00022989"/>
    </source>
</evidence>
<dbReference type="SMART" id="SM00388">
    <property type="entry name" value="HisKA"/>
    <property type="match status" value="1"/>
</dbReference>
<keyword evidence="10" id="KW-0378">Hydrolase</keyword>
<keyword evidence="23" id="KW-1185">Reference proteome</keyword>
<dbReference type="GO" id="GO:0016787">
    <property type="term" value="F:hydrolase activity"/>
    <property type="evidence" value="ECO:0007669"/>
    <property type="project" value="UniProtKB-KW"/>
</dbReference>
<dbReference type="InterPro" id="IPR036890">
    <property type="entry name" value="HATPase_C_sf"/>
</dbReference>
<evidence type="ECO:0000256" key="14">
    <source>
        <dbReference type="ARBA" id="ARBA00023136"/>
    </source>
</evidence>
<name>A0A1G8ASY8_9VIBR</name>
<dbReference type="InterPro" id="IPR008207">
    <property type="entry name" value="Sig_transdc_His_kin_Hpt_dom"/>
</dbReference>
<evidence type="ECO:0000256" key="9">
    <source>
        <dbReference type="ARBA" id="ARBA00022777"/>
    </source>
</evidence>
<dbReference type="Pfam" id="PF00497">
    <property type="entry name" value="SBP_bac_3"/>
    <property type="match status" value="2"/>
</dbReference>
<evidence type="ECO:0000256" key="8">
    <source>
        <dbReference type="ARBA" id="ARBA00022692"/>
    </source>
</evidence>
<keyword evidence="6 16" id="KW-0597">Phosphoprotein</keyword>
<dbReference type="CDD" id="cd00082">
    <property type="entry name" value="HisKA"/>
    <property type="match status" value="1"/>
</dbReference>
<dbReference type="CDD" id="cd17546">
    <property type="entry name" value="REC_hyHK_CKI1_RcsC-like"/>
    <property type="match status" value="1"/>
</dbReference>
<dbReference type="CDD" id="cd16922">
    <property type="entry name" value="HATPase_EvgS-ArcB-TorS-like"/>
    <property type="match status" value="1"/>
</dbReference>
<gene>
    <name evidence="22" type="ORF">SAMN04488136_111124</name>
</gene>
<feature type="signal peptide" evidence="18">
    <location>
        <begin position="1"/>
        <end position="23"/>
    </location>
</feature>
<feature type="transmembrane region" description="Helical" evidence="17">
    <location>
        <begin position="500"/>
        <end position="522"/>
    </location>
</feature>
<dbReference type="Pfam" id="PF00072">
    <property type="entry name" value="Response_reg"/>
    <property type="match status" value="1"/>
</dbReference>
<feature type="modified residue" description="4-aspartylphosphate" evidence="16">
    <location>
        <position position="1061"/>
    </location>
</feature>
<dbReference type="InterPro" id="IPR004358">
    <property type="entry name" value="Sig_transdc_His_kin-like_C"/>
</dbReference>
<dbReference type="InterPro" id="IPR003594">
    <property type="entry name" value="HATPase_dom"/>
</dbReference>
<evidence type="ECO:0000313" key="23">
    <source>
        <dbReference type="Proteomes" id="UP000198854"/>
    </source>
</evidence>
<dbReference type="Proteomes" id="UP000198854">
    <property type="component" value="Unassembled WGS sequence"/>
</dbReference>
<dbReference type="EMBL" id="FNDD01000011">
    <property type="protein sequence ID" value="SDH24182.1"/>
    <property type="molecule type" value="Genomic_DNA"/>
</dbReference>
<evidence type="ECO:0000259" key="20">
    <source>
        <dbReference type="PROSITE" id="PS50110"/>
    </source>
</evidence>
<dbReference type="InterPro" id="IPR001638">
    <property type="entry name" value="Solute-binding_3/MltF_N"/>
</dbReference>
<keyword evidence="7" id="KW-0808">Transferase</keyword>
<evidence type="ECO:0000256" key="15">
    <source>
        <dbReference type="PROSITE-ProRule" id="PRU00110"/>
    </source>
</evidence>
<evidence type="ECO:0000256" key="17">
    <source>
        <dbReference type="SAM" id="Phobius"/>
    </source>
</evidence>
<dbReference type="InterPro" id="IPR001789">
    <property type="entry name" value="Sig_transdc_resp-reg_receiver"/>
</dbReference>
<dbReference type="OrthoDB" id="9810730at2"/>
<dbReference type="Gene3D" id="3.30.565.10">
    <property type="entry name" value="Histidine kinase-like ATPase, C-terminal domain"/>
    <property type="match status" value="1"/>
</dbReference>
<dbReference type="InterPro" id="IPR011006">
    <property type="entry name" value="CheY-like_superfamily"/>
</dbReference>
<protein>
    <recommendedName>
        <fullName evidence="3">histidine kinase</fullName>
        <ecNumber evidence="3">2.7.13.3</ecNumber>
    </recommendedName>
</protein>
<dbReference type="Gene3D" id="1.10.287.130">
    <property type="match status" value="1"/>
</dbReference>
<keyword evidence="4" id="KW-1003">Cell membrane</keyword>
<keyword evidence="11" id="KW-0547">Nucleotide-binding</keyword>
<accession>A0A1G8ASY8</accession>
<dbReference type="PROSITE" id="PS50894">
    <property type="entry name" value="HPT"/>
    <property type="match status" value="1"/>
</dbReference>
<dbReference type="InterPro" id="IPR003661">
    <property type="entry name" value="HisK_dim/P_dom"/>
</dbReference>
<dbReference type="Pfam" id="PF01627">
    <property type="entry name" value="Hpt"/>
    <property type="match status" value="1"/>
</dbReference>
<feature type="domain" description="Histidine kinase" evidence="19">
    <location>
        <begin position="681"/>
        <end position="897"/>
    </location>
</feature>
<evidence type="ECO:0000256" key="4">
    <source>
        <dbReference type="ARBA" id="ARBA00022475"/>
    </source>
</evidence>
<sequence length="1259" mass="141770">MRLKSLLSAFVAVTTFLSAPSFSAETVPDHQEHSALANVIHVAVFSSLNPTMDKTVSEQFQGININYLQSIAQDMNASLKIKGYDSIDHVYQALESGDADLAVGFSRTKDREKRFVFSDPFYSTSLAVWFRNSRAAYLAPKSLKWVCLRTSSYCSRLSELGVDNATVVEDFNDSFEMVNRGDADAFIVNYVSLLQYLNENDVVDGQVWVPDWLEPEQVSVMASPKKRALVDKINKVLESEGETLQAYSSQSFNAYHKIDQANIAYRNQHHQDKAVRFTFDTDSYPMFFRDKDGKLTGVLNDVLKLIQARSGLKFQYVPMEEGKTADQMMADGEVDILPLTMQSSADGESLALTDPYFNLKYVSVELMTPRLSKSSADGVLLTTMQRSELSFKESVFDTHAVSFNDLHKMLKALSAGEIGRAYIREDLLEMLLANGYDSKYRINRKDYRSVRASIGVSKTDPLLLNALNSVLTTIDGNELRKIRDGYSRFNVVYGYDKFNVMLLIGGLILIALIIIFISYLLSKNLKLQVVLRENEAKNSQGEFEFMQQIITALPVKVFIHDFNHDLVLSNCSKHMAGECGGCTMAENNVAKSPIVENQELIEQVLTDGFSINRTVDITDCQLNIKTVEFYHKRVINSTTQKAFVLTVIHDVSARYQQQRELIEANKAAEQAVVARERFLASMSHELRTPIAGMSGLLEMLNMRLTHAEDRMLLKNVITSTQNLKMLVNDILDFSKLEANQLNIESVEFNVMKGTCELLRIHSAAAKEKELEFEFDWTPTPIRTIKIDALRYSQIVNNLLSNAIKFTDSGKIRVEMSVTKSQLHFSVMDSGVGMTEQQQKVVFQPFVQADNSIARRYGGTGLGLTIVRDLIQLMGGEFELESVAGLGTKITFSLPLEVEEYYQNPFPHIELHCGKIPKYVNEWLEPWFEHAVLSGEKHTVAVTTPDDKSLHQEEFTIILDPEFDQMAHVDNNTVRLSTSPLFPDVVFEVLRRVNEGENKPESDEIVMLSGHVLVAEDNPINQMLIVKQLEEMGVTVEVVSDGLQALNSLRRNFTSYDLLITDGHMPNMDGYQLARRVRDTLPEFADKPIIGCTAEDSRVALQRGEMSGFDHILYKPYGIHPLNQLLRKFLPYKNAPVAELLSPEPKVVDPSWLDNYSIDEALMLGKVYVTTMQEDCDKLESVRDDLEQVRQVAHRIKGGAGTVGVKELMELAQVVEHSAAEGNPDIHGSINTLIAQVTQTIEQTRDWLNVHEQTDTCIDS</sequence>
<feature type="domain" description="HPt" evidence="21">
    <location>
        <begin position="1153"/>
        <end position="1246"/>
    </location>
</feature>
<dbReference type="PANTHER" id="PTHR43047:SF72">
    <property type="entry name" value="OSMOSENSING HISTIDINE PROTEIN KINASE SLN1"/>
    <property type="match status" value="1"/>
</dbReference>
<keyword evidence="5" id="KW-0997">Cell inner membrane</keyword>
<evidence type="ECO:0000256" key="13">
    <source>
        <dbReference type="ARBA" id="ARBA00023012"/>
    </source>
</evidence>
<dbReference type="SUPFAM" id="SSF47226">
    <property type="entry name" value="Histidine-containing phosphotransfer domain, HPT domain"/>
    <property type="match status" value="1"/>
</dbReference>
<keyword evidence="9 22" id="KW-0418">Kinase</keyword>
<dbReference type="SMART" id="SM00062">
    <property type="entry name" value="PBPb"/>
    <property type="match status" value="2"/>
</dbReference>
<dbReference type="Pfam" id="PF02518">
    <property type="entry name" value="HATPase_c"/>
    <property type="match status" value="1"/>
</dbReference>
<evidence type="ECO:0000256" key="2">
    <source>
        <dbReference type="ARBA" id="ARBA00004429"/>
    </source>
</evidence>
<evidence type="ECO:0000256" key="1">
    <source>
        <dbReference type="ARBA" id="ARBA00000085"/>
    </source>
</evidence>
<dbReference type="GO" id="GO:0009927">
    <property type="term" value="F:histidine phosphotransfer kinase activity"/>
    <property type="evidence" value="ECO:0007669"/>
    <property type="project" value="TreeGrafter"/>
</dbReference>
<proteinExistence type="predicted"/>
<dbReference type="SMART" id="SM00387">
    <property type="entry name" value="HATPase_c"/>
    <property type="match status" value="1"/>
</dbReference>
<dbReference type="SUPFAM" id="SSF52172">
    <property type="entry name" value="CheY-like"/>
    <property type="match status" value="1"/>
</dbReference>
<dbReference type="PANTHER" id="PTHR43047">
    <property type="entry name" value="TWO-COMPONENT HISTIDINE PROTEIN KINASE"/>
    <property type="match status" value="1"/>
</dbReference>
<feature type="chain" id="PRO_5011546184" description="histidine kinase" evidence="18">
    <location>
        <begin position="24"/>
        <end position="1259"/>
    </location>
</feature>
<dbReference type="Gene3D" id="1.20.120.160">
    <property type="entry name" value="HPT domain"/>
    <property type="match status" value="1"/>
</dbReference>
<dbReference type="AlphaFoldDB" id="A0A1G8ASY8"/>
<keyword evidence="11" id="KW-0067">ATP-binding</keyword>
<dbReference type="CDD" id="cd00088">
    <property type="entry name" value="HPT"/>
    <property type="match status" value="1"/>
</dbReference>
<keyword evidence="18" id="KW-0732">Signal</keyword>
<dbReference type="RefSeq" id="WP_093273573.1">
    <property type="nucleotide sequence ID" value="NZ_FNDD01000011.1"/>
</dbReference>
<dbReference type="STRING" id="861298.SAMN04488136_111124"/>
<evidence type="ECO:0000259" key="19">
    <source>
        <dbReference type="PROSITE" id="PS50109"/>
    </source>
</evidence>
<dbReference type="SMART" id="SM00448">
    <property type="entry name" value="REC"/>
    <property type="match status" value="1"/>
</dbReference>
<dbReference type="SUPFAM" id="SSF47384">
    <property type="entry name" value="Homodimeric domain of signal transducing histidine kinase"/>
    <property type="match status" value="1"/>
</dbReference>
<dbReference type="Gene3D" id="3.40.190.10">
    <property type="entry name" value="Periplasmic binding protein-like II"/>
    <property type="match status" value="4"/>
</dbReference>
<evidence type="ECO:0000313" key="22">
    <source>
        <dbReference type="EMBL" id="SDH24182.1"/>
    </source>
</evidence>
<evidence type="ECO:0000256" key="16">
    <source>
        <dbReference type="PROSITE-ProRule" id="PRU00169"/>
    </source>
</evidence>
<dbReference type="InterPro" id="IPR036097">
    <property type="entry name" value="HisK_dim/P_sf"/>
</dbReference>
<dbReference type="FunFam" id="3.30.565.10:FF:000010">
    <property type="entry name" value="Sensor histidine kinase RcsC"/>
    <property type="match status" value="1"/>
</dbReference>
<evidence type="ECO:0000256" key="5">
    <source>
        <dbReference type="ARBA" id="ARBA00022519"/>
    </source>
</evidence>
<feature type="modified residue" description="Phosphohistidine" evidence="15">
    <location>
        <position position="1193"/>
    </location>
</feature>
<keyword evidence="8 17" id="KW-0812">Transmembrane</keyword>
<dbReference type="InterPro" id="IPR036641">
    <property type="entry name" value="HPT_dom_sf"/>
</dbReference>
<keyword evidence="14 17" id="KW-0472">Membrane</keyword>